<feature type="region of interest" description="Disordered" evidence="11">
    <location>
        <begin position="149"/>
        <end position="176"/>
    </location>
</feature>
<evidence type="ECO:0000256" key="7">
    <source>
        <dbReference type="ARBA" id="ARBA00023242"/>
    </source>
</evidence>
<comment type="similarity">
    <text evidence="2">Belongs to the acetyltransferase family. ECO subfamily.</text>
</comment>
<feature type="compositionally biased region" description="Polar residues" evidence="11">
    <location>
        <begin position="222"/>
        <end position="241"/>
    </location>
</feature>
<feature type="region of interest" description="Disordered" evidence="11">
    <location>
        <begin position="20"/>
        <end position="97"/>
    </location>
</feature>
<dbReference type="PANTHER" id="PTHR45884:SF3">
    <property type="entry name" value="N-ACETYLTRANSFERASE ESCO2"/>
    <property type="match status" value="1"/>
</dbReference>
<dbReference type="Proteomes" id="UP001108240">
    <property type="component" value="Unplaced"/>
</dbReference>
<protein>
    <submittedName>
        <fullName evidence="14">Establishment of sister chromatid cohesion N-acetyltransferase 2</fullName>
    </submittedName>
</protein>
<evidence type="ECO:0000256" key="10">
    <source>
        <dbReference type="ARBA" id="ARBA00047902"/>
    </source>
</evidence>
<evidence type="ECO:0000256" key="2">
    <source>
        <dbReference type="ARBA" id="ARBA00005816"/>
    </source>
</evidence>
<feature type="compositionally biased region" description="Polar residues" evidence="11">
    <location>
        <begin position="32"/>
        <end position="56"/>
    </location>
</feature>
<comment type="subcellular location">
    <subcellularLocation>
        <location evidence="1">Nucleus</location>
    </subcellularLocation>
</comment>
<feature type="domain" description="N-acetyltransferase ESCO acetyl-transferase" evidence="13">
    <location>
        <begin position="571"/>
        <end position="639"/>
    </location>
</feature>
<evidence type="ECO:0000256" key="11">
    <source>
        <dbReference type="SAM" id="MobiDB-lite"/>
    </source>
</evidence>
<keyword evidence="7" id="KW-0539">Nucleus</keyword>
<keyword evidence="3" id="KW-0808">Transferase</keyword>
<evidence type="ECO:0000313" key="14">
    <source>
        <dbReference type="Ensembl" id="ENSCCRP00000077195.2"/>
    </source>
</evidence>
<dbReference type="InterPro" id="IPR028009">
    <property type="entry name" value="ESCO_Acetyltransf_dom"/>
</dbReference>
<evidence type="ECO:0000256" key="3">
    <source>
        <dbReference type="ARBA" id="ARBA00022679"/>
    </source>
</evidence>
<keyword evidence="15" id="KW-1185">Reference proteome</keyword>
<sequence length="643" mass="71724">MLLFLTSWAQSIRTSFGQLKMLSRKRKHGSPDTRSSPSKKQITSQRKSPRRTTGQKENIPISLASPQKILSTPKKKQRTSSLESPPKRISPRKTVLGAGSFYSKQKPLYLTPLERKLLKETKSPPSVPIKEPSHLPLKAVKKPVKKVQKKGTAAGPQSNLKGYFTAKPKGKNPSNTQTDQLLKALVAPISFSSMKSKSKPKLLVGAAFFSTGKKPTSMFKRSAQNTKPKQPSTNEKPNSQKPTKEKEALTAPGERSPVRRAVFLKKHPKAETTATGTTDEDGEGCESTQVMLSPKQMSPHILADLHGITKELKVVLRRSISPSGSSEAGSQVLPAKTDSVFDVSDIPPQDNSSSLEEESSVYPIFGRKRSQKKGFLSPPLNTSTPSALTGTPALKAKERTALRREMKKQTDNQLIIDAGQKQFGATTCRSCGMLYSTDSPEDNFQHTQFHQRFLDTIKFVGWKKERVVAEFWDGKIILVLPDDPKYATKKAEDVRRIADSELGFQQITLSSPSSAKTYLFVNSDRMVVGCLVAENIRQAFRVLEQQEKPKDMNKEDFMEHHRAWCCSTLPEKAICGVSRIWVFSLMRRKGIATRLLETVRTTFMYGSHLTKEEIAFSDPTPEGKLFATKYCETPTFLVYNFIN</sequence>
<evidence type="ECO:0000256" key="5">
    <source>
        <dbReference type="ARBA" id="ARBA00022771"/>
    </source>
</evidence>
<keyword evidence="5" id="KW-0863">Zinc-finger</keyword>
<dbReference type="GO" id="GO:0008270">
    <property type="term" value="F:zinc ion binding"/>
    <property type="evidence" value="ECO:0007669"/>
    <property type="project" value="UniProtKB-KW"/>
</dbReference>
<accession>A0A8C1HV94</accession>
<dbReference type="GeneTree" id="ENSGT00940000158598"/>
<evidence type="ECO:0000256" key="8">
    <source>
        <dbReference type="ARBA" id="ARBA00023306"/>
    </source>
</evidence>
<evidence type="ECO:0000256" key="6">
    <source>
        <dbReference type="ARBA" id="ARBA00022833"/>
    </source>
</evidence>
<dbReference type="GO" id="GO:0000785">
    <property type="term" value="C:chromatin"/>
    <property type="evidence" value="ECO:0007669"/>
    <property type="project" value="TreeGrafter"/>
</dbReference>
<evidence type="ECO:0000256" key="9">
    <source>
        <dbReference type="ARBA" id="ARBA00023315"/>
    </source>
</evidence>
<evidence type="ECO:0000256" key="1">
    <source>
        <dbReference type="ARBA" id="ARBA00004123"/>
    </source>
</evidence>
<evidence type="ECO:0000313" key="15">
    <source>
        <dbReference type="Proteomes" id="UP001108240"/>
    </source>
</evidence>
<dbReference type="PANTHER" id="PTHR45884">
    <property type="entry name" value="N-ACETYLTRANSFERASE ECO"/>
    <property type="match status" value="1"/>
</dbReference>
<reference evidence="14" key="1">
    <citation type="submission" date="2025-08" db="UniProtKB">
        <authorList>
            <consortium name="Ensembl"/>
        </authorList>
    </citation>
    <scope>IDENTIFICATION</scope>
</reference>
<keyword evidence="4" id="KW-0479">Metal-binding</keyword>
<dbReference type="GO" id="GO:0005634">
    <property type="term" value="C:nucleus"/>
    <property type="evidence" value="ECO:0007669"/>
    <property type="project" value="UniProtKB-SubCell"/>
</dbReference>
<dbReference type="GO" id="GO:0007064">
    <property type="term" value="P:mitotic sister chromatid cohesion"/>
    <property type="evidence" value="ECO:0007669"/>
    <property type="project" value="TreeGrafter"/>
</dbReference>
<comment type="catalytic activity">
    <reaction evidence="10">
        <text>L-lysyl-[protein] + acetyl-CoA = N(6)-acetyl-L-lysyl-[protein] + CoA + H(+)</text>
        <dbReference type="Rhea" id="RHEA:45948"/>
        <dbReference type="Rhea" id="RHEA-COMP:9752"/>
        <dbReference type="Rhea" id="RHEA-COMP:10731"/>
        <dbReference type="ChEBI" id="CHEBI:15378"/>
        <dbReference type="ChEBI" id="CHEBI:29969"/>
        <dbReference type="ChEBI" id="CHEBI:57287"/>
        <dbReference type="ChEBI" id="CHEBI:57288"/>
        <dbReference type="ChEBI" id="CHEBI:61930"/>
    </reaction>
</comment>
<proteinExistence type="inferred from homology"/>
<dbReference type="Pfam" id="PF13878">
    <property type="entry name" value="zf-C2H2_3"/>
    <property type="match status" value="1"/>
</dbReference>
<dbReference type="OMA" id="PTDWMDS"/>
<dbReference type="Pfam" id="PF13880">
    <property type="entry name" value="Acetyltransf_13"/>
    <property type="match status" value="1"/>
</dbReference>
<feature type="domain" description="N-acetyltransferase ESCO zinc-finger" evidence="12">
    <location>
        <begin position="413"/>
        <end position="452"/>
    </location>
</feature>
<dbReference type="AlphaFoldDB" id="A0A8C1HV94"/>
<dbReference type="InterPro" id="IPR028005">
    <property type="entry name" value="AcTrfase_ESCO_Znf_dom"/>
</dbReference>
<keyword evidence="8" id="KW-0131">Cell cycle</keyword>
<keyword evidence="9" id="KW-0012">Acyltransferase</keyword>
<evidence type="ECO:0000259" key="13">
    <source>
        <dbReference type="Pfam" id="PF13880"/>
    </source>
</evidence>
<dbReference type="GO" id="GO:0061733">
    <property type="term" value="F:protein-lysine-acetyltransferase activity"/>
    <property type="evidence" value="ECO:0007669"/>
    <property type="project" value="TreeGrafter"/>
</dbReference>
<evidence type="ECO:0000259" key="12">
    <source>
        <dbReference type="Pfam" id="PF13878"/>
    </source>
</evidence>
<dbReference type="Ensembl" id="ENSCCRT00000083728.2">
    <property type="protein sequence ID" value="ENSCCRP00000077195.2"/>
    <property type="gene ID" value="ENSCCRG00000041807.2"/>
</dbReference>
<feature type="region of interest" description="Disordered" evidence="11">
    <location>
        <begin position="215"/>
        <end position="286"/>
    </location>
</feature>
<name>A0A8C1HV94_CYPCA</name>
<reference evidence="14" key="2">
    <citation type="submission" date="2025-09" db="UniProtKB">
        <authorList>
            <consortium name="Ensembl"/>
        </authorList>
    </citation>
    <scope>IDENTIFICATION</scope>
</reference>
<keyword evidence="6" id="KW-0862">Zinc</keyword>
<evidence type="ECO:0000256" key="4">
    <source>
        <dbReference type="ARBA" id="ARBA00022723"/>
    </source>
</evidence>
<organism evidence="14 15">
    <name type="scientific">Cyprinus carpio carpio</name>
    <dbReference type="NCBI Taxonomy" id="630221"/>
    <lineage>
        <taxon>Eukaryota</taxon>
        <taxon>Metazoa</taxon>
        <taxon>Chordata</taxon>
        <taxon>Craniata</taxon>
        <taxon>Vertebrata</taxon>
        <taxon>Euteleostomi</taxon>
        <taxon>Actinopterygii</taxon>
        <taxon>Neopterygii</taxon>
        <taxon>Teleostei</taxon>
        <taxon>Ostariophysi</taxon>
        <taxon>Cypriniformes</taxon>
        <taxon>Cyprinidae</taxon>
        <taxon>Cyprininae</taxon>
        <taxon>Cyprinus</taxon>
    </lineage>
</organism>